<dbReference type="InterPro" id="IPR005055">
    <property type="entry name" value="A10/PebIII"/>
</dbReference>
<organism evidence="2 3">
    <name type="scientific">Leptosia nina</name>
    <dbReference type="NCBI Taxonomy" id="320188"/>
    <lineage>
        <taxon>Eukaryota</taxon>
        <taxon>Metazoa</taxon>
        <taxon>Ecdysozoa</taxon>
        <taxon>Arthropoda</taxon>
        <taxon>Hexapoda</taxon>
        <taxon>Insecta</taxon>
        <taxon>Pterygota</taxon>
        <taxon>Neoptera</taxon>
        <taxon>Endopterygota</taxon>
        <taxon>Lepidoptera</taxon>
        <taxon>Glossata</taxon>
        <taxon>Ditrysia</taxon>
        <taxon>Papilionoidea</taxon>
        <taxon>Pieridae</taxon>
        <taxon>Pierinae</taxon>
        <taxon>Leptosia</taxon>
    </lineage>
</organism>
<evidence type="ECO:0000256" key="1">
    <source>
        <dbReference type="SAM" id="SignalP"/>
    </source>
</evidence>
<dbReference type="InterPro" id="IPR036682">
    <property type="entry name" value="OS_D_A10/PebIII_sf"/>
</dbReference>
<evidence type="ECO:0008006" key="4">
    <source>
        <dbReference type="Google" id="ProtNLM"/>
    </source>
</evidence>
<accession>A0AAV1JVX7</accession>
<dbReference type="PANTHER" id="PTHR11257">
    <property type="entry name" value="CHEMOSENSORY PROTEIN-RELATED"/>
    <property type="match status" value="1"/>
</dbReference>
<gene>
    <name evidence="2" type="ORF">LNINA_LOCUS11585</name>
</gene>
<keyword evidence="1" id="KW-0732">Signal</keyword>
<feature type="signal peptide" evidence="1">
    <location>
        <begin position="1"/>
        <end position="18"/>
    </location>
</feature>
<name>A0AAV1JVX7_9NEOP</name>
<dbReference type="Proteomes" id="UP001497472">
    <property type="component" value="Unassembled WGS sequence"/>
</dbReference>
<feature type="chain" id="PRO_5043572749" description="Chemosensory protein" evidence="1">
    <location>
        <begin position="19"/>
        <end position="124"/>
    </location>
</feature>
<dbReference type="Pfam" id="PF03392">
    <property type="entry name" value="OS-D"/>
    <property type="match status" value="1"/>
</dbReference>
<protein>
    <recommendedName>
        <fullName evidence="4">Chemosensory protein</fullName>
    </recommendedName>
</protein>
<keyword evidence="3" id="KW-1185">Reference proteome</keyword>
<dbReference type="AlphaFoldDB" id="A0AAV1JVX7"/>
<reference evidence="2 3" key="1">
    <citation type="submission" date="2023-11" db="EMBL/GenBank/DDBJ databases">
        <authorList>
            <person name="Okamura Y."/>
        </authorList>
    </citation>
    <scope>NUCLEOTIDE SEQUENCE [LARGE SCALE GENOMIC DNA]</scope>
</reference>
<dbReference type="SUPFAM" id="SSF100910">
    <property type="entry name" value="Chemosensory protein Csp2"/>
    <property type="match status" value="1"/>
</dbReference>
<dbReference type="PANTHER" id="PTHR11257:SF12">
    <property type="entry name" value="EJACULATORY BULB-SPECIFIC PROTEIN 3-RELATED"/>
    <property type="match status" value="1"/>
</dbReference>
<proteinExistence type="predicted"/>
<dbReference type="Gene3D" id="1.10.2080.10">
    <property type="entry name" value="Insect odorant-binding protein A10/Ejaculatory bulb-specific protein 3"/>
    <property type="match status" value="1"/>
</dbReference>
<dbReference type="EMBL" id="CAVLEF010000146">
    <property type="protein sequence ID" value="CAK1552545.1"/>
    <property type="molecule type" value="Genomic_DNA"/>
</dbReference>
<evidence type="ECO:0000313" key="3">
    <source>
        <dbReference type="Proteomes" id="UP001497472"/>
    </source>
</evidence>
<evidence type="ECO:0000313" key="2">
    <source>
        <dbReference type="EMBL" id="CAK1552545.1"/>
    </source>
</evidence>
<comment type="caution">
    <text evidence="2">The sequence shown here is derived from an EMBL/GenBank/DDBJ whole genome shotgun (WGS) entry which is preliminary data.</text>
</comment>
<sequence>MKSVIVLCFVALMAYASARPEQYTDKFDNVNLDEILDNPRLLLPYLKCITDEGKCTPDGKELKAHIQEALQEDCLKCTDFQKQNSNRVLAKVINEQPDYWNKIKAKYDPENNYAPKYEKELKKN</sequence>